<keyword evidence="2" id="KW-1185">Reference proteome</keyword>
<feature type="non-terminal residue" evidence="1">
    <location>
        <position position="168"/>
    </location>
</feature>
<dbReference type="InterPro" id="IPR036812">
    <property type="entry name" value="NAD(P)_OxRdtase_dom_sf"/>
</dbReference>
<dbReference type="Proteomes" id="UP001459277">
    <property type="component" value="Unassembled WGS sequence"/>
</dbReference>
<dbReference type="GO" id="GO:0016491">
    <property type="term" value="F:oxidoreductase activity"/>
    <property type="evidence" value="ECO:0007669"/>
    <property type="project" value="InterPro"/>
</dbReference>
<evidence type="ECO:0000313" key="1">
    <source>
        <dbReference type="EMBL" id="KAK9990339.1"/>
    </source>
</evidence>
<evidence type="ECO:0000313" key="2">
    <source>
        <dbReference type="Proteomes" id="UP001459277"/>
    </source>
</evidence>
<dbReference type="Gene3D" id="3.20.20.100">
    <property type="entry name" value="NADP-dependent oxidoreductase domain"/>
    <property type="match status" value="1"/>
</dbReference>
<accession>A0AAW2BWH7</accession>
<organism evidence="1 2">
    <name type="scientific">Lithocarpus litseifolius</name>
    <dbReference type="NCBI Taxonomy" id="425828"/>
    <lineage>
        <taxon>Eukaryota</taxon>
        <taxon>Viridiplantae</taxon>
        <taxon>Streptophyta</taxon>
        <taxon>Embryophyta</taxon>
        <taxon>Tracheophyta</taxon>
        <taxon>Spermatophyta</taxon>
        <taxon>Magnoliopsida</taxon>
        <taxon>eudicotyledons</taxon>
        <taxon>Gunneridae</taxon>
        <taxon>Pentapetalae</taxon>
        <taxon>rosids</taxon>
        <taxon>fabids</taxon>
        <taxon>Fagales</taxon>
        <taxon>Fagaceae</taxon>
        <taxon>Lithocarpus</taxon>
    </lineage>
</organism>
<dbReference type="InterPro" id="IPR020471">
    <property type="entry name" value="AKR"/>
</dbReference>
<protein>
    <submittedName>
        <fullName evidence="1">Uncharacterized protein</fullName>
    </submittedName>
</protein>
<comment type="caution">
    <text evidence="1">The sequence shown here is derived from an EMBL/GenBank/DDBJ whole genome shotgun (WGS) entry which is preliminary data.</text>
</comment>
<proteinExistence type="predicted"/>
<dbReference type="PANTHER" id="PTHR11732">
    <property type="entry name" value="ALDO/KETO REDUCTASE"/>
    <property type="match status" value="1"/>
</dbReference>
<dbReference type="SUPFAM" id="SSF51430">
    <property type="entry name" value="NAD(P)-linked oxidoreductase"/>
    <property type="match status" value="1"/>
</dbReference>
<sequence>MRLIFKNSVLRVSKKKSRISLSLSIAAFRKVAVTVPVGSDLSTRRSVFKICYNCKLYDDGLVKREDLWITSKLWCTDHMPKGVSKGLDKTLQDLQLDYVDLYLICLKEMQEAFLLDEKPLKIRRKSLTANEMKAPRLKSLTANLHGVINTVVCNYDGRERSQLFQGCI</sequence>
<reference evidence="1 2" key="1">
    <citation type="submission" date="2024-01" db="EMBL/GenBank/DDBJ databases">
        <title>A telomere-to-telomere, gap-free genome of sweet tea (Lithocarpus litseifolius).</title>
        <authorList>
            <person name="Zhou J."/>
        </authorList>
    </citation>
    <scope>NUCLEOTIDE SEQUENCE [LARGE SCALE GENOMIC DNA]</scope>
    <source>
        <strain evidence="1">Zhou-2022a</strain>
        <tissue evidence="1">Leaf</tissue>
    </source>
</reference>
<dbReference type="EMBL" id="JAZDWU010000009">
    <property type="protein sequence ID" value="KAK9990339.1"/>
    <property type="molecule type" value="Genomic_DNA"/>
</dbReference>
<gene>
    <name evidence="1" type="ORF">SO802_025324</name>
</gene>
<name>A0AAW2BWH7_9ROSI</name>
<dbReference type="AlphaFoldDB" id="A0AAW2BWH7"/>